<organism evidence="3 4">
    <name type="scientific">Colletotrichum navitas</name>
    <dbReference type="NCBI Taxonomy" id="681940"/>
    <lineage>
        <taxon>Eukaryota</taxon>
        <taxon>Fungi</taxon>
        <taxon>Dikarya</taxon>
        <taxon>Ascomycota</taxon>
        <taxon>Pezizomycotina</taxon>
        <taxon>Sordariomycetes</taxon>
        <taxon>Hypocreomycetidae</taxon>
        <taxon>Glomerellales</taxon>
        <taxon>Glomerellaceae</taxon>
        <taxon>Colletotrichum</taxon>
        <taxon>Colletotrichum graminicola species complex</taxon>
    </lineage>
</organism>
<keyword evidence="4" id="KW-1185">Reference proteome</keyword>
<evidence type="ECO:0000313" key="3">
    <source>
        <dbReference type="EMBL" id="KAK1569820.1"/>
    </source>
</evidence>
<dbReference type="Pfam" id="PF20516">
    <property type="entry name" value="PDDEXK_12"/>
    <property type="match status" value="1"/>
</dbReference>
<dbReference type="GeneID" id="85447835"/>
<reference evidence="3" key="1">
    <citation type="submission" date="2021-06" db="EMBL/GenBank/DDBJ databases">
        <title>Comparative genomics, transcriptomics and evolutionary studies reveal genomic signatures of adaptation to plant cell wall in hemibiotrophic fungi.</title>
        <authorList>
            <consortium name="DOE Joint Genome Institute"/>
            <person name="Baroncelli R."/>
            <person name="Diaz J.F."/>
            <person name="Benocci T."/>
            <person name="Peng M."/>
            <person name="Battaglia E."/>
            <person name="Haridas S."/>
            <person name="Andreopoulos W."/>
            <person name="Labutti K."/>
            <person name="Pangilinan J."/>
            <person name="Floch G.L."/>
            <person name="Makela M.R."/>
            <person name="Henrissat B."/>
            <person name="Grigoriev I.V."/>
            <person name="Crouch J.A."/>
            <person name="De Vries R.P."/>
            <person name="Sukno S.A."/>
            <person name="Thon M.R."/>
        </authorList>
    </citation>
    <scope>NUCLEOTIDE SEQUENCE</scope>
    <source>
        <strain evidence="3">CBS 125086</strain>
    </source>
</reference>
<comment type="caution">
    <text evidence="3">The sequence shown here is derived from an EMBL/GenBank/DDBJ whole genome shotgun (WGS) entry which is preliminary data.</text>
</comment>
<evidence type="ECO:0000259" key="2">
    <source>
        <dbReference type="Pfam" id="PF20516"/>
    </source>
</evidence>
<feature type="compositionally biased region" description="Polar residues" evidence="1">
    <location>
        <begin position="59"/>
        <end position="69"/>
    </location>
</feature>
<feature type="compositionally biased region" description="Low complexity" evidence="1">
    <location>
        <begin position="80"/>
        <end position="89"/>
    </location>
</feature>
<dbReference type="EMBL" id="JAHLJV010000122">
    <property type="protein sequence ID" value="KAK1569820.1"/>
    <property type="molecule type" value="Genomic_DNA"/>
</dbReference>
<feature type="region of interest" description="Disordered" evidence="1">
    <location>
        <begin position="15"/>
        <end position="104"/>
    </location>
</feature>
<name>A0AAD8UWU9_9PEZI</name>
<dbReference type="RefSeq" id="XP_060408023.1">
    <property type="nucleotide sequence ID" value="XM_060563595.1"/>
</dbReference>
<gene>
    <name evidence="3" type="ORF">LY79DRAFT_66909</name>
</gene>
<dbReference type="AlphaFoldDB" id="A0AAD8UWU9"/>
<feature type="domain" description="PD-(D/E)XK nuclease-like" evidence="2">
    <location>
        <begin position="190"/>
        <end position="435"/>
    </location>
</feature>
<accession>A0AAD8UWU9</accession>
<dbReference type="Proteomes" id="UP001230504">
    <property type="component" value="Unassembled WGS sequence"/>
</dbReference>
<evidence type="ECO:0000313" key="4">
    <source>
        <dbReference type="Proteomes" id="UP001230504"/>
    </source>
</evidence>
<protein>
    <recommendedName>
        <fullName evidence="2">PD-(D/E)XK nuclease-like domain-containing protein</fullName>
    </recommendedName>
</protein>
<evidence type="ECO:0000256" key="1">
    <source>
        <dbReference type="SAM" id="MobiDB-lite"/>
    </source>
</evidence>
<dbReference type="InterPro" id="IPR046797">
    <property type="entry name" value="PDDEXK_12"/>
</dbReference>
<proteinExistence type="predicted"/>
<sequence>MTSPCHLRQNVLAWLDTLSSRPDPPSCRASFGRKRSKSRAPGFDAEQPSPKRRCHLTPPASTIMSASPTKRSHDKSNTPSAASSSVASSYRDDEQTPKSKKTKLVPEWGTLSATVSTRRSASVSPKKLAQNWAVRKAFSRQFTIKEDIPTSLKSMWRDIDRYDKGIGTIGLAEKDAVEAAQRTSPEYEQDIFESFFYEQEPQVGEGARSALGPTPSVASVLDIMERGISCRDEQMDEAGWNQIVHGQILELAFAGLWRKNDEIVVFSPCTSATIMSNYTDTVSRKVDFCVCIRPDALSSIAIQAIRDQDVMASVSINHTDFPPLQARPIALSIETKIHGEGLNNAEAQLVTWHAAQWRLLDRLVSRAEPKMQLPEFLPGIIIQGHDWSFVASTKQGDQVTLWTSQHIGSSAKVTGVYQIVCVLQYLKRWIENTYWPWFKQAVLRFSGDD</sequence>